<feature type="domain" description="YjiS-like" evidence="1">
    <location>
        <begin position="26"/>
        <end position="58"/>
    </location>
</feature>
<comment type="caution">
    <text evidence="2">The sequence shown here is derived from an EMBL/GenBank/DDBJ whole genome shotgun (WGS) entry which is preliminary data.</text>
</comment>
<sequence>MSLEITTVFRSRAHNRSLLLSALHSLADRFRRHMQRRATFKALDGLNEHELEDIGLMRTGSGYRELRHDRFGAAYWKN</sequence>
<proteinExistence type="predicted"/>
<keyword evidence="3" id="KW-1185">Reference proteome</keyword>
<evidence type="ECO:0000313" key="3">
    <source>
        <dbReference type="Proteomes" id="UP001157914"/>
    </source>
</evidence>
<name>A0ABY1PMM1_9HYPH</name>
<organism evidence="2 3">
    <name type="scientific">Roseibium denhamense</name>
    <dbReference type="NCBI Taxonomy" id="76305"/>
    <lineage>
        <taxon>Bacteria</taxon>
        <taxon>Pseudomonadati</taxon>
        <taxon>Pseudomonadota</taxon>
        <taxon>Alphaproteobacteria</taxon>
        <taxon>Hyphomicrobiales</taxon>
        <taxon>Stappiaceae</taxon>
        <taxon>Roseibium</taxon>
    </lineage>
</organism>
<reference evidence="2 3" key="1">
    <citation type="submission" date="2017-05" db="EMBL/GenBank/DDBJ databases">
        <authorList>
            <person name="Varghese N."/>
            <person name="Submissions S."/>
        </authorList>
    </citation>
    <scope>NUCLEOTIDE SEQUENCE [LARGE SCALE GENOMIC DNA]</scope>
    <source>
        <strain evidence="2 3">DSM 15949</strain>
    </source>
</reference>
<dbReference type="Proteomes" id="UP001157914">
    <property type="component" value="Unassembled WGS sequence"/>
</dbReference>
<protein>
    <recommendedName>
        <fullName evidence="1">YjiS-like domain-containing protein</fullName>
    </recommendedName>
</protein>
<evidence type="ECO:0000313" key="2">
    <source>
        <dbReference type="EMBL" id="SMP35143.1"/>
    </source>
</evidence>
<evidence type="ECO:0000259" key="1">
    <source>
        <dbReference type="Pfam" id="PF06568"/>
    </source>
</evidence>
<dbReference type="InterPro" id="IPR009506">
    <property type="entry name" value="YjiS-like"/>
</dbReference>
<dbReference type="RefSeq" id="WP_155190732.1">
    <property type="nucleotide sequence ID" value="NZ_BAAAEA010000002.1"/>
</dbReference>
<accession>A0ABY1PMM1</accession>
<gene>
    <name evidence="2" type="ORF">SAMN06265374_3946</name>
</gene>
<dbReference type="EMBL" id="FXTT01000006">
    <property type="protein sequence ID" value="SMP35143.1"/>
    <property type="molecule type" value="Genomic_DNA"/>
</dbReference>
<dbReference type="Pfam" id="PF06568">
    <property type="entry name" value="YjiS-like"/>
    <property type="match status" value="1"/>
</dbReference>